<evidence type="ECO:0000256" key="7">
    <source>
        <dbReference type="ARBA" id="ARBA00023163"/>
    </source>
</evidence>
<dbReference type="Proteomes" id="UP000000809">
    <property type="component" value="Chromosome"/>
</dbReference>
<dbReference type="EMBL" id="AE004439">
    <property type="protein sequence ID" value="AAK03460.1"/>
    <property type="molecule type" value="Genomic_DNA"/>
</dbReference>
<keyword evidence="7" id="KW-0804">Transcription</keyword>
<evidence type="ECO:0000256" key="5">
    <source>
        <dbReference type="ARBA" id="ARBA00023015"/>
    </source>
</evidence>
<evidence type="ECO:0000259" key="10">
    <source>
        <dbReference type="PROSITE" id="PS50110"/>
    </source>
</evidence>
<gene>
    <name evidence="12" type="ordered locus">PM1376</name>
</gene>
<dbReference type="InterPro" id="IPR011006">
    <property type="entry name" value="CheY-like_superfamily"/>
</dbReference>
<evidence type="ECO:0000256" key="2">
    <source>
        <dbReference type="ARBA" id="ARBA00022490"/>
    </source>
</evidence>
<evidence type="ECO:0000256" key="4">
    <source>
        <dbReference type="ARBA" id="ARBA00023012"/>
    </source>
</evidence>
<feature type="DNA-binding region" description="OmpR/PhoB-type" evidence="9">
    <location>
        <begin position="138"/>
        <end position="238"/>
    </location>
</feature>
<sequence>MDIQMQQNTSLLVIDDDVQVCELLTDIFEEHGYTVMTAQTGQQALALLQSTPHFSLIFLDLILPDVNGLILLQRLKSLTTAPVIMLSGLDSESDIVVGLEMGADDYISKPFYPRVVVARAKVALRRHQPQPFSTSASHQGFTFHHWVLDTQNRKLYSPQKVDIELTQGEYTLLHALVSHAQKVLSREKLLELTHTESLEIFDRTVDVLIMRLRKKIEPNPKAPTYIQTVRGMGYLFAVAVERC</sequence>
<feature type="domain" description="Response regulatory" evidence="10">
    <location>
        <begin position="10"/>
        <end position="124"/>
    </location>
</feature>
<dbReference type="GO" id="GO:0000156">
    <property type="term" value="F:phosphorelay response regulator activity"/>
    <property type="evidence" value="ECO:0007669"/>
    <property type="project" value="TreeGrafter"/>
</dbReference>
<evidence type="ECO:0000256" key="1">
    <source>
        <dbReference type="ARBA" id="ARBA00004496"/>
    </source>
</evidence>
<dbReference type="InterPro" id="IPR016032">
    <property type="entry name" value="Sig_transdc_resp-reg_C-effctor"/>
</dbReference>
<protein>
    <recommendedName>
        <fullName evidence="14">DNA-binding response regulator</fullName>
    </recommendedName>
</protein>
<dbReference type="InterPro" id="IPR036388">
    <property type="entry name" value="WH-like_DNA-bd_sf"/>
</dbReference>
<proteinExistence type="predicted"/>
<dbReference type="EnsemblBacteria" id="AAK03460">
    <property type="protein sequence ID" value="AAK03460"/>
    <property type="gene ID" value="PM1376"/>
</dbReference>
<keyword evidence="2" id="KW-0963">Cytoplasm</keyword>
<keyword evidence="3 8" id="KW-0597">Phosphoprotein</keyword>
<evidence type="ECO:0000259" key="11">
    <source>
        <dbReference type="PROSITE" id="PS51755"/>
    </source>
</evidence>
<evidence type="ECO:0000313" key="13">
    <source>
        <dbReference type="Proteomes" id="UP000000809"/>
    </source>
</evidence>
<dbReference type="PROSITE" id="PS51755">
    <property type="entry name" value="OMPR_PHOB"/>
    <property type="match status" value="1"/>
</dbReference>
<dbReference type="SMR" id="Q9CL66"/>
<evidence type="ECO:0000256" key="3">
    <source>
        <dbReference type="ARBA" id="ARBA00022553"/>
    </source>
</evidence>
<evidence type="ECO:0008006" key="14">
    <source>
        <dbReference type="Google" id="ProtNLM"/>
    </source>
</evidence>
<dbReference type="AlphaFoldDB" id="Q9CL66"/>
<dbReference type="PANTHER" id="PTHR48111:SF4">
    <property type="entry name" value="DNA-BINDING DUAL TRANSCRIPTIONAL REGULATOR OMPR"/>
    <property type="match status" value="1"/>
</dbReference>
<feature type="domain" description="OmpR/PhoB-type" evidence="11">
    <location>
        <begin position="138"/>
        <end position="238"/>
    </location>
</feature>
<keyword evidence="4" id="KW-0902">Two-component regulatory system</keyword>
<dbReference type="HOGENOM" id="CLU_000445_30_4_6"/>
<dbReference type="Gene3D" id="6.10.250.690">
    <property type="match status" value="1"/>
</dbReference>
<reference evidence="12 13" key="1">
    <citation type="journal article" date="2001" name="Proc. Natl. Acad. Sci. U.S.A.">
        <title>Complete genomic sequence of Pasteurella multocida Pm70.</title>
        <authorList>
            <person name="May B.J."/>
            <person name="Zhang Q."/>
            <person name="Li L.L."/>
            <person name="Paustian M.L."/>
            <person name="Whittam T.S."/>
            <person name="Kapur V."/>
        </authorList>
    </citation>
    <scope>NUCLEOTIDE SEQUENCE [LARGE SCALE GENOMIC DNA]</scope>
    <source>
        <strain evidence="12 13">Pm70</strain>
    </source>
</reference>
<feature type="modified residue" description="4-aspartylphosphate" evidence="8">
    <location>
        <position position="60"/>
    </location>
</feature>
<dbReference type="Pfam" id="PF00486">
    <property type="entry name" value="Trans_reg_C"/>
    <property type="match status" value="1"/>
</dbReference>
<dbReference type="InterPro" id="IPR001867">
    <property type="entry name" value="OmpR/PhoB-type_DNA-bd"/>
</dbReference>
<dbReference type="InterPro" id="IPR039420">
    <property type="entry name" value="WalR-like"/>
</dbReference>
<accession>Q9CL66</accession>
<evidence type="ECO:0000256" key="9">
    <source>
        <dbReference type="PROSITE-ProRule" id="PRU01091"/>
    </source>
</evidence>
<dbReference type="PANTHER" id="PTHR48111">
    <property type="entry name" value="REGULATOR OF RPOS"/>
    <property type="match status" value="1"/>
</dbReference>
<dbReference type="STRING" id="272843.PM1376"/>
<dbReference type="Gene3D" id="3.40.50.2300">
    <property type="match status" value="1"/>
</dbReference>
<dbReference type="GO" id="GO:0032993">
    <property type="term" value="C:protein-DNA complex"/>
    <property type="evidence" value="ECO:0007669"/>
    <property type="project" value="TreeGrafter"/>
</dbReference>
<comment type="subcellular location">
    <subcellularLocation>
        <location evidence="1">Cytoplasm</location>
    </subcellularLocation>
</comment>
<dbReference type="GO" id="GO:0006355">
    <property type="term" value="P:regulation of DNA-templated transcription"/>
    <property type="evidence" value="ECO:0007669"/>
    <property type="project" value="InterPro"/>
</dbReference>
<dbReference type="Pfam" id="PF00072">
    <property type="entry name" value="Response_reg"/>
    <property type="match status" value="1"/>
</dbReference>
<dbReference type="GO" id="GO:0005829">
    <property type="term" value="C:cytosol"/>
    <property type="evidence" value="ECO:0007669"/>
    <property type="project" value="TreeGrafter"/>
</dbReference>
<keyword evidence="5" id="KW-0805">Transcription regulation</keyword>
<organism evidence="12 13">
    <name type="scientific">Pasteurella multocida (strain Pm70)</name>
    <dbReference type="NCBI Taxonomy" id="272843"/>
    <lineage>
        <taxon>Bacteria</taxon>
        <taxon>Pseudomonadati</taxon>
        <taxon>Pseudomonadota</taxon>
        <taxon>Gammaproteobacteria</taxon>
        <taxon>Pasteurellales</taxon>
        <taxon>Pasteurellaceae</taxon>
        <taxon>Pasteurella</taxon>
    </lineage>
</organism>
<keyword evidence="6 9" id="KW-0238">DNA-binding</keyword>
<name>Q9CL66_PASMU</name>
<evidence type="ECO:0000256" key="6">
    <source>
        <dbReference type="ARBA" id="ARBA00023125"/>
    </source>
</evidence>
<dbReference type="Gene3D" id="1.10.10.10">
    <property type="entry name" value="Winged helix-like DNA-binding domain superfamily/Winged helix DNA-binding domain"/>
    <property type="match status" value="1"/>
</dbReference>
<dbReference type="CDD" id="cd17574">
    <property type="entry name" value="REC_OmpR"/>
    <property type="match status" value="1"/>
</dbReference>
<dbReference type="PROSITE" id="PS50110">
    <property type="entry name" value="RESPONSE_REGULATORY"/>
    <property type="match status" value="1"/>
</dbReference>
<dbReference type="FunFam" id="1.10.10.10:FF:000099">
    <property type="entry name" value="Two-component system response regulator TorR"/>
    <property type="match status" value="1"/>
</dbReference>
<dbReference type="InterPro" id="IPR001789">
    <property type="entry name" value="Sig_transdc_resp-reg_receiver"/>
</dbReference>
<evidence type="ECO:0000256" key="8">
    <source>
        <dbReference type="PROSITE-ProRule" id="PRU00169"/>
    </source>
</evidence>
<dbReference type="GO" id="GO:0000976">
    <property type="term" value="F:transcription cis-regulatory region binding"/>
    <property type="evidence" value="ECO:0007669"/>
    <property type="project" value="TreeGrafter"/>
</dbReference>
<dbReference type="SUPFAM" id="SSF52172">
    <property type="entry name" value="CheY-like"/>
    <property type="match status" value="1"/>
</dbReference>
<evidence type="ECO:0000313" key="12">
    <source>
        <dbReference type="EMBL" id="AAK03460.1"/>
    </source>
</evidence>
<dbReference type="CDD" id="cd00383">
    <property type="entry name" value="trans_reg_C"/>
    <property type="match status" value="1"/>
</dbReference>
<dbReference type="SMART" id="SM00448">
    <property type="entry name" value="REC"/>
    <property type="match status" value="1"/>
</dbReference>
<dbReference type="SMART" id="SM00862">
    <property type="entry name" value="Trans_reg_C"/>
    <property type="match status" value="1"/>
</dbReference>
<dbReference type="KEGG" id="pmu:PM1376"/>
<dbReference type="SUPFAM" id="SSF46894">
    <property type="entry name" value="C-terminal effector domain of the bipartite response regulators"/>
    <property type="match status" value="1"/>
</dbReference>
<keyword evidence="13" id="KW-1185">Reference proteome</keyword>